<dbReference type="InterPro" id="IPR036188">
    <property type="entry name" value="FAD/NAD-bd_sf"/>
</dbReference>
<dbReference type="GO" id="GO:0071949">
    <property type="term" value="F:FAD binding"/>
    <property type="evidence" value="ECO:0007669"/>
    <property type="project" value="InterPro"/>
</dbReference>
<evidence type="ECO:0000256" key="1">
    <source>
        <dbReference type="ARBA" id="ARBA00022630"/>
    </source>
</evidence>
<reference evidence="6" key="2">
    <citation type="submission" date="2023-06" db="EMBL/GenBank/DDBJ databases">
        <authorList>
            <consortium name="Lawrence Berkeley National Laboratory"/>
            <person name="Haridas S."/>
            <person name="Hensen N."/>
            <person name="Bonometti L."/>
            <person name="Westerberg I."/>
            <person name="Brannstrom I.O."/>
            <person name="Guillou S."/>
            <person name="Cros-Aarteil S."/>
            <person name="Calhoun S."/>
            <person name="Kuo A."/>
            <person name="Mondo S."/>
            <person name="Pangilinan J."/>
            <person name="Riley R."/>
            <person name="Labutti K."/>
            <person name="Andreopoulos B."/>
            <person name="Lipzen A."/>
            <person name="Chen C."/>
            <person name="Yanf M."/>
            <person name="Daum C."/>
            <person name="Ng V."/>
            <person name="Clum A."/>
            <person name="Steindorff A."/>
            <person name="Ohm R."/>
            <person name="Martin F."/>
            <person name="Silar P."/>
            <person name="Natvig D."/>
            <person name="Lalanne C."/>
            <person name="Gautier V."/>
            <person name="Ament-Velasquez S.L."/>
            <person name="Kruys A."/>
            <person name="Hutchinson M.I."/>
            <person name="Powell A.J."/>
            <person name="Barry K."/>
            <person name="Miller A.N."/>
            <person name="Grigoriev I.V."/>
            <person name="Debuchy R."/>
            <person name="Gladieux P."/>
            <person name="Thoren M.H."/>
            <person name="Johannesson H."/>
        </authorList>
    </citation>
    <scope>NUCLEOTIDE SEQUENCE</scope>
    <source>
        <strain evidence="6">CBS 955.72</strain>
    </source>
</reference>
<evidence type="ECO:0000259" key="5">
    <source>
        <dbReference type="Pfam" id="PF01494"/>
    </source>
</evidence>
<dbReference type="SUPFAM" id="SSF51905">
    <property type="entry name" value="FAD/NAD(P)-binding domain"/>
    <property type="match status" value="1"/>
</dbReference>
<reference evidence="6" key="1">
    <citation type="journal article" date="2023" name="Mol. Phylogenet. Evol.">
        <title>Genome-scale phylogeny and comparative genomics of the fungal order Sordariales.</title>
        <authorList>
            <person name="Hensen N."/>
            <person name="Bonometti L."/>
            <person name="Westerberg I."/>
            <person name="Brannstrom I.O."/>
            <person name="Guillou S."/>
            <person name="Cros-Aarteil S."/>
            <person name="Calhoun S."/>
            <person name="Haridas S."/>
            <person name="Kuo A."/>
            <person name="Mondo S."/>
            <person name="Pangilinan J."/>
            <person name="Riley R."/>
            <person name="LaButti K."/>
            <person name="Andreopoulos B."/>
            <person name="Lipzen A."/>
            <person name="Chen C."/>
            <person name="Yan M."/>
            <person name="Daum C."/>
            <person name="Ng V."/>
            <person name="Clum A."/>
            <person name="Steindorff A."/>
            <person name="Ohm R.A."/>
            <person name="Martin F."/>
            <person name="Silar P."/>
            <person name="Natvig D.O."/>
            <person name="Lalanne C."/>
            <person name="Gautier V."/>
            <person name="Ament-Velasquez S.L."/>
            <person name="Kruys A."/>
            <person name="Hutchinson M.I."/>
            <person name="Powell A.J."/>
            <person name="Barry K."/>
            <person name="Miller A.N."/>
            <person name="Grigoriev I.V."/>
            <person name="Debuchy R."/>
            <person name="Gladieux P."/>
            <person name="Hiltunen Thoren M."/>
            <person name="Johannesson H."/>
        </authorList>
    </citation>
    <scope>NUCLEOTIDE SEQUENCE</scope>
    <source>
        <strain evidence="6">CBS 955.72</strain>
    </source>
</reference>
<protein>
    <submittedName>
        <fullName evidence="6">Tetracycline resistance protein from transposon</fullName>
    </submittedName>
</protein>
<keyword evidence="7" id="KW-1185">Reference proteome</keyword>
<dbReference type="AlphaFoldDB" id="A0AAJ0H9W8"/>
<evidence type="ECO:0000313" key="7">
    <source>
        <dbReference type="Proteomes" id="UP001275084"/>
    </source>
</evidence>
<dbReference type="Pfam" id="PF01494">
    <property type="entry name" value="FAD_binding_3"/>
    <property type="match status" value="2"/>
</dbReference>
<dbReference type="EMBL" id="JAUIQD010000007">
    <property type="protein sequence ID" value="KAK3344198.1"/>
    <property type="molecule type" value="Genomic_DNA"/>
</dbReference>
<dbReference type="Proteomes" id="UP001275084">
    <property type="component" value="Unassembled WGS sequence"/>
</dbReference>
<sequence>MANSPKIAIIGAGPAGCMLARLLHLANISVTVFEGEASPNYRSQGGTLDLHTTTGLAAVKEAGLFDQFLSKARYDGDSMQFTDKNLKVLFERAASLAPSDFDASGKPRSGLTEQRPEIDRADLRRILTEALPSSIICWNRHLTGFDPETGTLTFLSGAPESGFDLVVGADGAWSKTRAGFRPANAKPDFSGIGLIQLSIPSAATTAPAVHAAVRGGNLFATDNGCRIALQQLGDGSIWISLALAVPSEDWANPDQCGFDVHSLSSVQTALTSPSSTPSPWFRPWHPLLTSALLAAATDPVPRTLYQLPVGFRWPHTQGVTLIGDAAHLMTPFAGEGVNLALMDALVLARRIVQAAREGGEGGLDRAVAGYEEEMWPRAESFARLTDGSAKVWFGETGTAEEVFAKWMALRVKFHSKS</sequence>
<feature type="domain" description="FAD-binding" evidence="5">
    <location>
        <begin position="318"/>
        <end position="379"/>
    </location>
</feature>
<accession>A0AAJ0H9W8</accession>
<keyword evidence="2" id="KW-0274">FAD</keyword>
<dbReference type="Gene3D" id="3.50.50.60">
    <property type="entry name" value="FAD/NAD(P)-binding domain"/>
    <property type="match status" value="1"/>
</dbReference>
<comment type="caution">
    <text evidence="6">The sequence shown here is derived from an EMBL/GenBank/DDBJ whole genome shotgun (WGS) entry which is preliminary data.</text>
</comment>
<keyword evidence="4" id="KW-0503">Monooxygenase</keyword>
<proteinExistence type="predicted"/>
<dbReference type="PRINTS" id="PR00420">
    <property type="entry name" value="RNGMNOXGNASE"/>
</dbReference>
<dbReference type="PANTHER" id="PTHR46972">
    <property type="entry name" value="MONOOXYGENASE ASQM-RELATED"/>
    <property type="match status" value="1"/>
</dbReference>
<name>A0AAJ0H9W8_9PEZI</name>
<evidence type="ECO:0000256" key="2">
    <source>
        <dbReference type="ARBA" id="ARBA00022827"/>
    </source>
</evidence>
<dbReference type="PANTHER" id="PTHR46972:SF1">
    <property type="entry name" value="FAD DEPENDENT OXIDOREDUCTASE DOMAIN-CONTAINING PROTEIN"/>
    <property type="match status" value="1"/>
</dbReference>
<evidence type="ECO:0000256" key="3">
    <source>
        <dbReference type="ARBA" id="ARBA00023002"/>
    </source>
</evidence>
<keyword evidence="3" id="KW-0560">Oxidoreductase</keyword>
<dbReference type="InterPro" id="IPR002938">
    <property type="entry name" value="FAD-bd"/>
</dbReference>
<dbReference type="GO" id="GO:0004497">
    <property type="term" value="F:monooxygenase activity"/>
    <property type="evidence" value="ECO:0007669"/>
    <property type="project" value="UniProtKB-KW"/>
</dbReference>
<evidence type="ECO:0000313" key="6">
    <source>
        <dbReference type="EMBL" id="KAK3344198.1"/>
    </source>
</evidence>
<organism evidence="6 7">
    <name type="scientific">Lasiosphaeria hispida</name>
    <dbReference type="NCBI Taxonomy" id="260671"/>
    <lineage>
        <taxon>Eukaryota</taxon>
        <taxon>Fungi</taxon>
        <taxon>Dikarya</taxon>
        <taxon>Ascomycota</taxon>
        <taxon>Pezizomycotina</taxon>
        <taxon>Sordariomycetes</taxon>
        <taxon>Sordariomycetidae</taxon>
        <taxon>Sordariales</taxon>
        <taxon>Lasiosphaeriaceae</taxon>
        <taxon>Lasiosphaeria</taxon>
    </lineage>
</organism>
<evidence type="ECO:0000256" key="4">
    <source>
        <dbReference type="ARBA" id="ARBA00023033"/>
    </source>
</evidence>
<feature type="domain" description="FAD-binding" evidence="5">
    <location>
        <begin position="7"/>
        <end position="178"/>
    </location>
</feature>
<gene>
    <name evidence="6" type="ORF">B0T25DRAFT_320538</name>
</gene>
<keyword evidence="1" id="KW-0285">Flavoprotein</keyword>